<proteinExistence type="predicted"/>
<dbReference type="EMBL" id="JAOYFB010000037">
    <property type="protein sequence ID" value="KAK4022048.1"/>
    <property type="molecule type" value="Genomic_DNA"/>
</dbReference>
<comment type="caution">
    <text evidence="1">The sequence shown here is derived from an EMBL/GenBank/DDBJ whole genome shotgun (WGS) entry which is preliminary data.</text>
</comment>
<evidence type="ECO:0000313" key="2">
    <source>
        <dbReference type="Proteomes" id="UP001234178"/>
    </source>
</evidence>
<keyword evidence="2" id="KW-1185">Reference proteome</keyword>
<name>A0ABR0AAN8_9CRUS</name>
<protein>
    <submittedName>
        <fullName evidence="1">Uncharacterized protein</fullName>
    </submittedName>
</protein>
<sequence length="67" mass="7964">MFLSGETRRRWREYRLIFLREACPSSFIVGEKEQKKMKEKLLSATSTFLSLLRQDPLLLTRTISENN</sequence>
<gene>
    <name evidence="1" type="ORF">OUZ56_007535</name>
</gene>
<dbReference type="Proteomes" id="UP001234178">
    <property type="component" value="Unassembled WGS sequence"/>
</dbReference>
<organism evidence="1 2">
    <name type="scientific">Daphnia magna</name>
    <dbReference type="NCBI Taxonomy" id="35525"/>
    <lineage>
        <taxon>Eukaryota</taxon>
        <taxon>Metazoa</taxon>
        <taxon>Ecdysozoa</taxon>
        <taxon>Arthropoda</taxon>
        <taxon>Crustacea</taxon>
        <taxon>Branchiopoda</taxon>
        <taxon>Diplostraca</taxon>
        <taxon>Cladocera</taxon>
        <taxon>Anomopoda</taxon>
        <taxon>Daphniidae</taxon>
        <taxon>Daphnia</taxon>
    </lineage>
</organism>
<accession>A0ABR0AAN8</accession>
<evidence type="ECO:0000313" key="1">
    <source>
        <dbReference type="EMBL" id="KAK4022048.1"/>
    </source>
</evidence>
<reference evidence="1 2" key="1">
    <citation type="journal article" date="2023" name="Nucleic Acids Res.">
        <title>The hologenome of Daphnia magna reveals possible DNA methylation and microbiome-mediated evolution of the host genome.</title>
        <authorList>
            <person name="Chaturvedi A."/>
            <person name="Li X."/>
            <person name="Dhandapani V."/>
            <person name="Marshall H."/>
            <person name="Kissane S."/>
            <person name="Cuenca-Cambronero M."/>
            <person name="Asole G."/>
            <person name="Calvet F."/>
            <person name="Ruiz-Romero M."/>
            <person name="Marangio P."/>
            <person name="Guigo R."/>
            <person name="Rago D."/>
            <person name="Mirbahai L."/>
            <person name="Eastwood N."/>
            <person name="Colbourne J.K."/>
            <person name="Zhou J."/>
            <person name="Mallon E."/>
            <person name="Orsini L."/>
        </authorList>
    </citation>
    <scope>NUCLEOTIDE SEQUENCE [LARGE SCALE GENOMIC DNA]</scope>
    <source>
        <strain evidence="1">LRV0_1</strain>
    </source>
</reference>